<keyword evidence="1" id="KW-0456">Lyase</keyword>
<dbReference type="InterPro" id="IPR043132">
    <property type="entry name" value="BCAT-like_C"/>
</dbReference>
<dbReference type="RefSeq" id="WP_307452519.1">
    <property type="nucleotide sequence ID" value="NZ_JAUTAL010000001.1"/>
</dbReference>
<dbReference type="Pfam" id="PF01063">
    <property type="entry name" value="Aminotran_4"/>
    <property type="match status" value="1"/>
</dbReference>
<dbReference type="SUPFAM" id="SSF56752">
    <property type="entry name" value="D-aminoacid aminotransferase-like PLP-dependent enzymes"/>
    <property type="match status" value="1"/>
</dbReference>
<proteinExistence type="predicted"/>
<reference evidence="1 2" key="1">
    <citation type="submission" date="2023-07" db="EMBL/GenBank/DDBJ databases">
        <title>Functional and genomic diversity of the sorghum phyllosphere microbiome.</title>
        <authorList>
            <person name="Shade A."/>
        </authorList>
    </citation>
    <scope>NUCLEOTIDE SEQUENCE [LARGE SCALE GENOMIC DNA]</scope>
    <source>
        <strain evidence="1 2">SORGH_AS_1064</strain>
    </source>
</reference>
<organism evidence="1 2">
    <name type="scientific">Chryseobacterium camelliae</name>
    <dbReference type="NCBI Taxonomy" id="1265445"/>
    <lineage>
        <taxon>Bacteria</taxon>
        <taxon>Pseudomonadati</taxon>
        <taxon>Bacteroidota</taxon>
        <taxon>Flavobacteriia</taxon>
        <taxon>Flavobacteriales</taxon>
        <taxon>Weeksellaceae</taxon>
        <taxon>Chryseobacterium group</taxon>
        <taxon>Chryseobacterium</taxon>
    </lineage>
</organism>
<dbReference type="Proteomes" id="UP001225072">
    <property type="component" value="Unassembled WGS sequence"/>
</dbReference>
<dbReference type="InterPro" id="IPR036038">
    <property type="entry name" value="Aminotransferase-like"/>
</dbReference>
<name>A0ABU0TMR5_9FLAO</name>
<dbReference type="InterPro" id="IPR043131">
    <property type="entry name" value="BCAT-like_N"/>
</dbReference>
<comment type="caution">
    <text evidence="1">The sequence shown here is derived from an EMBL/GenBank/DDBJ whole genome shotgun (WGS) entry which is preliminary data.</text>
</comment>
<gene>
    <name evidence="1" type="ORF">QE404_003483</name>
</gene>
<evidence type="ECO:0000313" key="1">
    <source>
        <dbReference type="EMBL" id="MDQ1098336.1"/>
    </source>
</evidence>
<accession>A0ABU0TMR5</accession>
<dbReference type="EC" id="4.1.3.38" evidence="1"/>
<dbReference type="Gene3D" id="3.30.470.10">
    <property type="match status" value="1"/>
</dbReference>
<protein>
    <submittedName>
        <fullName evidence="1">4-amino-4-deoxychorismate lyase</fullName>
        <ecNumber evidence="1">4.1.3.38</ecNumber>
    </submittedName>
</protein>
<sequence length="212" mass="25353">MYQFIESIKVEDQEVFLLALHQKRVNDTFSHFGKDGDSINLEKIYDHLNHEEDGLFKLRITYDLDKKVRTQMIPYAIPEIEDFQLVDNNSYDYSFKFENRKELDMMKMKAKAEEIIIVKNNHITDTSYSNLLFLKGKEWFTPSTYLLNGVQRQHLLKTKKIKEREITIQNIKEFSHFQLINALNDFDENFIYPIHKIINLPGNEEYSDLNYL</sequence>
<dbReference type="GO" id="GO:0008696">
    <property type="term" value="F:4-amino-4-deoxychorismate lyase activity"/>
    <property type="evidence" value="ECO:0007669"/>
    <property type="project" value="UniProtKB-EC"/>
</dbReference>
<evidence type="ECO:0000313" key="2">
    <source>
        <dbReference type="Proteomes" id="UP001225072"/>
    </source>
</evidence>
<keyword evidence="2" id="KW-1185">Reference proteome</keyword>
<dbReference type="InterPro" id="IPR001544">
    <property type="entry name" value="Aminotrans_IV"/>
</dbReference>
<dbReference type="EMBL" id="JAUTAL010000001">
    <property type="protein sequence ID" value="MDQ1098336.1"/>
    <property type="molecule type" value="Genomic_DNA"/>
</dbReference>
<dbReference type="Gene3D" id="3.20.10.10">
    <property type="entry name" value="D-amino Acid Aminotransferase, subunit A, domain 2"/>
    <property type="match status" value="1"/>
</dbReference>